<dbReference type="PANTHER" id="PTHR11772:SF2">
    <property type="entry name" value="ASPARAGINE SYNTHETASE [GLUTAMINE-HYDROLYZING]"/>
    <property type="match status" value="1"/>
</dbReference>
<evidence type="ECO:0000313" key="4">
    <source>
        <dbReference type="EMBL" id="RZN67778.1"/>
    </source>
</evidence>
<proteinExistence type="predicted"/>
<dbReference type="GO" id="GO:0006529">
    <property type="term" value="P:asparagine biosynthetic process"/>
    <property type="evidence" value="ECO:0007669"/>
    <property type="project" value="TreeGrafter"/>
</dbReference>
<dbReference type="Gene3D" id="3.60.20.10">
    <property type="entry name" value="Glutamine Phosphoribosylpyrophosphate, subunit 1, domain 1"/>
    <property type="match status" value="1"/>
</dbReference>
<dbReference type="PROSITE" id="PS51278">
    <property type="entry name" value="GATASE_TYPE_2"/>
    <property type="match status" value="1"/>
</dbReference>
<protein>
    <submittedName>
        <fullName evidence="4">Asparagine synthetase B</fullName>
    </submittedName>
</protein>
<dbReference type="InterPro" id="IPR014729">
    <property type="entry name" value="Rossmann-like_a/b/a_fold"/>
</dbReference>
<dbReference type="SUPFAM" id="SSF56235">
    <property type="entry name" value="N-terminal nucleophile aminohydrolases (Ntn hydrolases)"/>
    <property type="match status" value="1"/>
</dbReference>
<dbReference type="GO" id="GO:0005829">
    <property type="term" value="C:cytosol"/>
    <property type="evidence" value="ECO:0007669"/>
    <property type="project" value="TreeGrafter"/>
</dbReference>
<dbReference type="PANTHER" id="PTHR11772">
    <property type="entry name" value="ASPARAGINE SYNTHETASE"/>
    <property type="match status" value="1"/>
</dbReference>
<dbReference type="GO" id="GO:0005524">
    <property type="term" value="F:ATP binding"/>
    <property type="evidence" value="ECO:0007669"/>
    <property type="project" value="UniProtKB-KW"/>
</dbReference>
<dbReference type="Gene3D" id="3.40.50.620">
    <property type="entry name" value="HUPs"/>
    <property type="match status" value="1"/>
</dbReference>
<accession>A0A520KV90</accession>
<dbReference type="GO" id="GO:0004066">
    <property type="term" value="F:asparagine synthase (glutamine-hydrolyzing) activity"/>
    <property type="evidence" value="ECO:0007669"/>
    <property type="project" value="TreeGrafter"/>
</dbReference>
<dbReference type="InterPro" id="IPR029055">
    <property type="entry name" value="Ntn_hydrolases_N"/>
</dbReference>
<dbReference type="SUPFAM" id="SSF52402">
    <property type="entry name" value="Adenine nucleotide alpha hydrolases-like"/>
    <property type="match status" value="1"/>
</dbReference>
<evidence type="ECO:0000259" key="3">
    <source>
        <dbReference type="PROSITE" id="PS51278"/>
    </source>
</evidence>
<feature type="domain" description="Glutamine amidotransferase type-2" evidence="3">
    <location>
        <begin position="2"/>
        <end position="206"/>
    </location>
</feature>
<dbReference type="Pfam" id="PF13537">
    <property type="entry name" value="GATase_7"/>
    <property type="match status" value="1"/>
</dbReference>
<keyword evidence="1" id="KW-0547">Nucleotide-binding</keyword>
<dbReference type="InterPro" id="IPR050795">
    <property type="entry name" value="Asn_Synthetase"/>
</dbReference>
<dbReference type="InterPro" id="IPR017932">
    <property type="entry name" value="GATase_2_dom"/>
</dbReference>
<dbReference type="CDD" id="cd00352">
    <property type="entry name" value="Gn_AT_II"/>
    <property type="match status" value="1"/>
</dbReference>
<reference evidence="4 5" key="1">
    <citation type="journal article" date="2019" name="Nat. Microbiol.">
        <title>Wide diversity of methane and short-chain alkane metabolisms in uncultured archaea.</title>
        <authorList>
            <person name="Borrel G."/>
            <person name="Adam P.S."/>
            <person name="McKay L.J."/>
            <person name="Chen L.X."/>
            <person name="Sierra-Garcia I.N."/>
            <person name="Sieber C.M."/>
            <person name="Letourneur Q."/>
            <person name="Ghozlane A."/>
            <person name="Andersen G.L."/>
            <person name="Li W.J."/>
            <person name="Hallam S.J."/>
            <person name="Muyzer G."/>
            <person name="de Oliveira V.M."/>
            <person name="Inskeep W.P."/>
            <person name="Banfield J.F."/>
            <person name="Gribaldo S."/>
        </authorList>
    </citation>
    <scope>NUCLEOTIDE SEQUENCE [LARGE SCALE GENOMIC DNA]</scope>
    <source>
        <strain evidence="4">NM1b</strain>
    </source>
</reference>
<gene>
    <name evidence="4" type="ORF">EF807_07065</name>
</gene>
<evidence type="ECO:0000256" key="1">
    <source>
        <dbReference type="ARBA" id="ARBA00022741"/>
    </source>
</evidence>
<evidence type="ECO:0000313" key="5">
    <source>
        <dbReference type="Proteomes" id="UP000320766"/>
    </source>
</evidence>
<name>A0A520KV90_9EURY</name>
<keyword evidence="2" id="KW-0067">ATP-binding</keyword>
<sequence>MCSICGFFSYQKKPTSIVTDMLQKTEHRGPDAHGLYIDGEIWRSRELSDLESSEMANVCLGHSRLSIVGGEDAIQPFRSCDVSLSLVHNGEIYNYQELGGLLGKNHTIADEDNDSEILLHLIEEIYDGDLLRAVQSVVKMLNGMYSFAVTDGDEVVIARDPIGIKPIYYVEEDGSLYFCSEKKGLYDVEGEIRRIPPGKILSANKEGISMQQGVRIERPQIDITDPDEAVTSYKDALTDTVERMLRGLSVDKVGMIFSGGVDSVLIAKLISDFGWNLRCYCVGKKGSED</sequence>
<evidence type="ECO:0000256" key="2">
    <source>
        <dbReference type="ARBA" id="ARBA00022840"/>
    </source>
</evidence>
<dbReference type="Proteomes" id="UP000320766">
    <property type="component" value="Unassembled WGS sequence"/>
</dbReference>
<dbReference type="EMBL" id="RXIL01000129">
    <property type="protein sequence ID" value="RZN67778.1"/>
    <property type="molecule type" value="Genomic_DNA"/>
</dbReference>
<dbReference type="AlphaFoldDB" id="A0A520KV90"/>
<organism evidence="4 5">
    <name type="scientific">Candidatus Methanolliviera hydrocarbonicum</name>
    <dbReference type="NCBI Taxonomy" id="2491085"/>
    <lineage>
        <taxon>Archaea</taxon>
        <taxon>Methanobacteriati</taxon>
        <taxon>Methanobacteriota</taxon>
        <taxon>Candidatus Methanoliparia</taxon>
        <taxon>Candidatus Methanoliparales</taxon>
        <taxon>Candidatus Methanollivieraceae</taxon>
        <taxon>Candidatus Methanolliviera</taxon>
    </lineage>
</organism>
<comment type="caution">
    <text evidence="4">The sequence shown here is derived from an EMBL/GenBank/DDBJ whole genome shotgun (WGS) entry which is preliminary data.</text>
</comment>